<dbReference type="EMBL" id="JABFAA010351517">
    <property type="protein sequence ID" value="MBA0702442.1"/>
    <property type="molecule type" value="Genomic_DNA"/>
</dbReference>
<accession>A0A7J8YSX9</accession>
<name>A0A7J8YSX9_GOSAI</name>
<reference evidence="1 2" key="1">
    <citation type="journal article" date="2019" name="Genome Biol. Evol.">
        <title>Insights into the evolution of the New World diploid cottons (Gossypium, subgenus Houzingenia) based on genome sequencing.</title>
        <authorList>
            <person name="Grover C.E."/>
            <person name="Arick M.A. 2nd"/>
            <person name="Thrash A."/>
            <person name="Conover J.L."/>
            <person name="Sanders W.S."/>
            <person name="Peterson D.G."/>
            <person name="Frelichowski J.E."/>
            <person name="Scheffler J.A."/>
            <person name="Scheffler B.E."/>
            <person name="Wendel J.F."/>
        </authorList>
    </citation>
    <scope>NUCLEOTIDE SEQUENCE [LARGE SCALE GENOMIC DNA]</scope>
    <source>
        <strain evidence="1">185</strain>
        <tissue evidence="1">Leaf</tissue>
    </source>
</reference>
<proteinExistence type="predicted"/>
<dbReference type="AlphaFoldDB" id="A0A7J8YSX9"/>
<comment type="caution">
    <text evidence="1">The sequence shown here is derived from an EMBL/GenBank/DDBJ whole genome shotgun (WGS) entry which is preliminary data.</text>
</comment>
<evidence type="ECO:0000313" key="2">
    <source>
        <dbReference type="Proteomes" id="UP000593577"/>
    </source>
</evidence>
<evidence type="ECO:0000313" key="1">
    <source>
        <dbReference type="EMBL" id="MBA0702442.1"/>
    </source>
</evidence>
<dbReference type="Proteomes" id="UP000593577">
    <property type="component" value="Unassembled WGS sequence"/>
</dbReference>
<organism evidence="1 2">
    <name type="scientific">Gossypium aridum</name>
    <name type="common">American cotton</name>
    <name type="synonym">Erioxylum aridum</name>
    <dbReference type="NCBI Taxonomy" id="34290"/>
    <lineage>
        <taxon>Eukaryota</taxon>
        <taxon>Viridiplantae</taxon>
        <taxon>Streptophyta</taxon>
        <taxon>Embryophyta</taxon>
        <taxon>Tracheophyta</taxon>
        <taxon>Spermatophyta</taxon>
        <taxon>Magnoliopsida</taxon>
        <taxon>eudicotyledons</taxon>
        <taxon>Gunneridae</taxon>
        <taxon>Pentapetalae</taxon>
        <taxon>rosids</taxon>
        <taxon>malvids</taxon>
        <taxon>Malvales</taxon>
        <taxon>Malvaceae</taxon>
        <taxon>Malvoideae</taxon>
        <taxon>Gossypium</taxon>
    </lineage>
</organism>
<sequence length="23" mass="2724">MGLINMKMRSNVKSLLLEKCRMK</sequence>
<keyword evidence="2" id="KW-1185">Reference proteome</keyword>
<gene>
    <name evidence="1" type="ORF">Goari_022044</name>
</gene>
<protein>
    <submittedName>
        <fullName evidence="1">Uncharacterized protein</fullName>
    </submittedName>
</protein>